<dbReference type="Bgee" id="ENSELUG00000004812">
    <property type="expression patterns" value="Expressed in brain and 14 other cell types or tissues"/>
</dbReference>
<name>A0A3P8ZHN8_ESOLU</name>
<dbReference type="GO" id="GO:0016020">
    <property type="term" value="C:membrane"/>
    <property type="evidence" value="ECO:0007669"/>
    <property type="project" value="UniProtKB-SubCell"/>
</dbReference>
<reference evidence="13" key="4">
    <citation type="submission" date="2025-09" db="UniProtKB">
        <authorList>
            <consortium name="Ensembl"/>
        </authorList>
    </citation>
    <scope>IDENTIFICATION</scope>
</reference>
<evidence type="ECO:0000256" key="2">
    <source>
        <dbReference type="ARBA" id="ARBA00007810"/>
    </source>
</evidence>
<dbReference type="InterPro" id="IPR013162">
    <property type="entry name" value="CD80_C2-set"/>
</dbReference>
<dbReference type="InterPro" id="IPR013783">
    <property type="entry name" value="Ig-like_fold"/>
</dbReference>
<dbReference type="Ensembl" id="ENSELUT00000013788.3">
    <property type="protein sequence ID" value="ENSELUP00000028271.3"/>
    <property type="gene ID" value="ENSELUG00000037565.1"/>
</dbReference>
<dbReference type="Pfam" id="PF13927">
    <property type="entry name" value="Ig_3"/>
    <property type="match status" value="1"/>
</dbReference>
<dbReference type="InterPro" id="IPR007110">
    <property type="entry name" value="Ig-like_dom"/>
</dbReference>
<dbReference type="GO" id="GO:0005912">
    <property type="term" value="C:adherens junction"/>
    <property type="evidence" value="ECO:0007669"/>
    <property type="project" value="TreeGrafter"/>
</dbReference>
<dbReference type="InterPro" id="IPR003599">
    <property type="entry name" value="Ig_sub"/>
</dbReference>
<evidence type="ECO:0000256" key="10">
    <source>
        <dbReference type="ARBA" id="ARBA00023180"/>
    </source>
</evidence>
<protein>
    <recommendedName>
        <fullName evidence="12">Ig-like domain-containing protein</fullName>
    </recommendedName>
</protein>
<feature type="domain" description="Ig-like" evidence="12">
    <location>
        <begin position="151"/>
        <end position="244"/>
    </location>
</feature>
<feature type="domain" description="Ig-like" evidence="12">
    <location>
        <begin position="23"/>
        <end position="147"/>
    </location>
</feature>
<keyword evidence="14" id="KW-1185">Reference proteome</keyword>
<dbReference type="PANTHER" id="PTHR23277:SF106">
    <property type="entry name" value="NECTIN-1 ISOFORM X1-RELATED"/>
    <property type="match status" value="1"/>
</dbReference>
<feature type="transmembrane region" description="Helical" evidence="11">
    <location>
        <begin position="341"/>
        <end position="362"/>
    </location>
</feature>
<evidence type="ECO:0000313" key="14">
    <source>
        <dbReference type="Proteomes" id="UP000265140"/>
    </source>
</evidence>
<dbReference type="SMART" id="SM00409">
    <property type="entry name" value="IG"/>
    <property type="match status" value="2"/>
</dbReference>
<evidence type="ECO:0000259" key="12">
    <source>
        <dbReference type="PROSITE" id="PS50835"/>
    </source>
</evidence>
<dbReference type="KEGG" id="els:105027891"/>
<dbReference type="Gene3D" id="2.60.40.10">
    <property type="entry name" value="Immunoglobulins"/>
    <property type="match status" value="3"/>
</dbReference>
<dbReference type="Pfam" id="PF07686">
    <property type="entry name" value="V-set"/>
    <property type="match status" value="1"/>
</dbReference>
<evidence type="ECO:0000256" key="8">
    <source>
        <dbReference type="ARBA" id="ARBA00023136"/>
    </source>
</evidence>
<dbReference type="GO" id="GO:0007157">
    <property type="term" value="P:heterophilic cell-cell adhesion via plasma membrane cell adhesion molecules"/>
    <property type="evidence" value="ECO:0007669"/>
    <property type="project" value="TreeGrafter"/>
</dbReference>
<dbReference type="SMART" id="SM00408">
    <property type="entry name" value="IGc2"/>
    <property type="match status" value="2"/>
</dbReference>
<dbReference type="InterPro" id="IPR036179">
    <property type="entry name" value="Ig-like_dom_sf"/>
</dbReference>
<dbReference type="GO" id="GO:0007156">
    <property type="term" value="P:homophilic cell adhesion via plasma membrane adhesion molecules"/>
    <property type="evidence" value="ECO:0007669"/>
    <property type="project" value="TreeGrafter"/>
</dbReference>
<evidence type="ECO:0000256" key="7">
    <source>
        <dbReference type="ARBA" id="ARBA00022989"/>
    </source>
</evidence>
<comment type="similarity">
    <text evidence="2">Belongs to the nectin family.</text>
</comment>
<evidence type="ECO:0000256" key="9">
    <source>
        <dbReference type="ARBA" id="ARBA00023157"/>
    </source>
</evidence>
<keyword evidence="7 11" id="KW-1133">Transmembrane helix</keyword>
<dbReference type="AlphaFoldDB" id="A0A3P8ZHN8"/>
<dbReference type="PANTHER" id="PTHR23277">
    <property type="entry name" value="NECTIN-RELATED"/>
    <property type="match status" value="1"/>
</dbReference>
<evidence type="ECO:0000256" key="1">
    <source>
        <dbReference type="ARBA" id="ARBA00004167"/>
    </source>
</evidence>
<comment type="subcellular location">
    <subcellularLocation>
        <location evidence="1">Membrane</location>
        <topology evidence="1">Single-pass membrane protein</topology>
    </subcellularLocation>
</comment>
<dbReference type="RefSeq" id="XP_010898547.2">
    <property type="nucleotide sequence ID" value="XM_010900245.5"/>
</dbReference>
<keyword evidence="10" id="KW-0325">Glycoprotein</keyword>
<dbReference type="InterPro" id="IPR003598">
    <property type="entry name" value="Ig_sub2"/>
</dbReference>
<reference evidence="14" key="1">
    <citation type="journal article" date="2014" name="PLoS ONE">
        <title>The genome and linkage map of the northern pike (Esox lucius): conserved synteny revealed between the salmonid sister group and the Neoteleostei.</title>
        <authorList>
            <person name="Rondeau E.B."/>
            <person name="Minkley D.R."/>
            <person name="Leong J.S."/>
            <person name="Messmer A.M."/>
            <person name="Jantzen J.R."/>
            <person name="von Schalburg K.R."/>
            <person name="Lemon C."/>
            <person name="Bird N.H."/>
            <person name="Koop B.F."/>
        </authorList>
    </citation>
    <scope>NUCLEOTIDE SEQUENCE</scope>
</reference>
<dbReference type="InterPro" id="IPR051427">
    <property type="entry name" value="Nectin/Nectin-like"/>
</dbReference>
<keyword evidence="6" id="KW-0130">Cell adhesion</keyword>
<keyword evidence="9" id="KW-1015">Disulfide bond</keyword>
<reference evidence="13" key="3">
    <citation type="submission" date="2025-08" db="UniProtKB">
        <authorList>
            <consortium name="Ensembl"/>
        </authorList>
    </citation>
    <scope>IDENTIFICATION</scope>
</reference>
<evidence type="ECO:0000256" key="3">
    <source>
        <dbReference type="ARBA" id="ARBA00022692"/>
    </source>
</evidence>
<dbReference type="GeneID" id="105027891"/>
<keyword evidence="5" id="KW-0677">Repeat</keyword>
<organism evidence="13 14">
    <name type="scientific">Esox lucius</name>
    <name type="common">Northern pike</name>
    <dbReference type="NCBI Taxonomy" id="8010"/>
    <lineage>
        <taxon>Eukaryota</taxon>
        <taxon>Metazoa</taxon>
        <taxon>Chordata</taxon>
        <taxon>Craniata</taxon>
        <taxon>Vertebrata</taxon>
        <taxon>Euteleostomi</taxon>
        <taxon>Actinopterygii</taxon>
        <taxon>Neopterygii</taxon>
        <taxon>Teleostei</taxon>
        <taxon>Protacanthopterygii</taxon>
        <taxon>Esociformes</taxon>
        <taxon>Esocidae</taxon>
        <taxon>Esox</taxon>
    </lineage>
</organism>
<evidence type="ECO:0000256" key="11">
    <source>
        <dbReference type="SAM" id="Phobius"/>
    </source>
</evidence>
<dbReference type="SUPFAM" id="SSF48726">
    <property type="entry name" value="Immunoglobulin"/>
    <property type="match status" value="3"/>
</dbReference>
<dbReference type="SMART" id="SM00406">
    <property type="entry name" value="IGv"/>
    <property type="match status" value="1"/>
</dbReference>
<evidence type="ECO:0000256" key="4">
    <source>
        <dbReference type="ARBA" id="ARBA00022729"/>
    </source>
</evidence>
<evidence type="ECO:0000313" key="13">
    <source>
        <dbReference type="Ensembl" id="ENSELUP00000028271.3"/>
    </source>
</evidence>
<evidence type="ECO:0000256" key="5">
    <source>
        <dbReference type="ARBA" id="ARBA00022737"/>
    </source>
</evidence>
<dbReference type="PROSITE" id="PS50835">
    <property type="entry name" value="IG_LIKE"/>
    <property type="match status" value="3"/>
</dbReference>
<keyword evidence="3 11" id="KW-0812">Transmembrane</keyword>
<accession>A0A3P8ZHN8</accession>
<evidence type="ECO:0000256" key="6">
    <source>
        <dbReference type="ARBA" id="ARBA00022889"/>
    </source>
</evidence>
<dbReference type="Pfam" id="PF08205">
    <property type="entry name" value="C2-set_2"/>
    <property type="match status" value="1"/>
</dbReference>
<dbReference type="InterPro" id="IPR013106">
    <property type="entry name" value="Ig_V-set"/>
</dbReference>
<keyword evidence="8 11" id="KW-0472">Membrane</keyword>
<dbReference type="GeneTree" id="ENSGT00940000164822"/>
<proteinExistence type="inferred from homology"/>
<sequence>MLLKLYGLHRQDRMHRIVVSSWPFLVLLAVNTGLRTNTLKVIGGKRTVILGEDADLFCRLSEAEEFDQITWQKETRENSNKHNFFVIKPDGTTSNVNGLIGRVLFIGNTSDYLGSIRIRNVTLLDEGTYTCIFSISSGPIQTEMSLTVIVPPVMSVTGHVSPVGDNEVVLVTCIAAAAKPKAEVFWDTGALNKSLRWVTNSTQHANGTSTVLSQLIGLPTRTANQKQVQCVVNQSALEEERTLSYTIDIHYPPQIVNIKASPQAKYFLCVVDGNPRPNYIWSRDVQPWPGSSVRADGDTLHLLSLSSDLNGLYVCEASNLYGSTTGSLYIHITSEISPACWVLLFVILCLIVAAAIFLWSWYKYGKLPCSVASSPEQTSQDMIEVPIRQTEKTTGDEEAES</sequence>
<reference evidence="13" key="2">
    <citation type="submission" date="2020-02" db="EMBL/GenBank/DDBJ databases">
        <title>Esox lucius (northern pike) genome, fEsoLuc1, primary haplotype.</title>
        <authorList>
            <person name="Myers G."/>
            <person name="Karagic N."/>
            <person name="Meyer A."/>
            <person name="Pippel M."/>
            <person name="Reichard M."/>
            <person name="Winkler S."/>
            <person name="Tracey A."/>
            <person name="Sims Y."/>
            <person name="Howe K."/>
            <person name="Rhie A."/>
            <person name="Formenti G."/>
            <person name="Durbin R."/>
            <person name="Fedrigo O."/>
            <person name="Jarvis E.D."/>
        </authorList>
    </citation>
    <scope>NUCLEOTIDE SEQUENCE [LARGE SCALE GENOMIC DNA]</scope>
</reference>
<feature type="domain" description="Ig-like" evidence="12">
    <location>
        <begin position="253"/>
        <end position="333"/>
    </location>
</feature>
<dbReference type="Proteomes" id="UP000265140">
    <property type="component" value="Chromosome 16"/>
</dbReference>
<keyword evidence="4" id="KW-0732">Signal</keyword>